<evidence type="ECO:0000313" key="3">
    <source>
        <dbReference type="Proteomes" id="UP001190700"/>
    </source>
</evidence>
<feature type="compositionally biased region" description="Polar residues" evidence="1">
    <location>
        <begin position="101"/>
        <end position="112"/>
    </location>
</feature>
<dbReference type="AlphaFoldDB" id="A0AAE0C8H3"/>
<dbReference type="Proteomes" id="UP001190700">
    <property type="component" value="Unassembled WGS sequence"/>
</dbReference>
<feature type="compositionally biased region" description="Basic and acidic residues" evidence="1">
    <location>
        <begin position="347"/>
        <end position="359"/>
    </location>
</feature>
<organism evidence="2 3">
    <name type="scientific">Cymbomonas tetramitiformis</name>
    <dbReference type="NCBI Taxonomy" id="36881"/>
    <lineage>
        <taxon>Eukaryota</taxon>
        <taxon>Viridiplantae</taxon>
        <taxon>Chlorophyta</taxon>
        <taxon>Pyramimonadophyceae</taxon>
        <taxon>Pyramimonadales</taxon>
        <taxon>Pyramimonadaceae</taxon>
        <taxon>Cymbomonas</taxon>
    </lineage>
</organism>
<feature type="compositionally biased region" description="Basic and acidic residues" evidence="1">
    <location>
        <begin position="475"/>
        <end position="485"/>
    </location>
</feature>
<sequence>MFLAIPDEEPDQELDKLLEFINEGDGDGRELMAGDVSTMPEDDGAPEGSDASSLPEALSVRTLQPTPDPELEALLNYGLEPPTSLPTASPTGSAWRASDGPESSSELDTASLTEKAGRSEDGAGEGLPLQLELSEKAKQILRTRSRAGRRGGALAAGARTASLVEMKASLKNTIHDFLFNGDGNGEEEVEKSNMHVLEDGTAWKRIGDDWIMLDPESEEAERIANEEAKVAKDSTRLVSRISSKAKKAKQKEDAQYEKQLKRDVIKKLCQKAGDSVALKKQCQLLGISTEAAPMFGSAGLFGLDATSARQQMEDLHKKELEYYEAHSKPQREKQEEWAQRQAAAAKRAADAKKDEQERADREMAEISAAGFEKATDIKRAIAALNRIVETKTNWDVFHAQSPPPRPERNGTGAPQNLTEVEQRLQEYRSNGGVREIISSTADFAALKQMTLELREDLGLPAAAPPPSKASKRAARRSEAAKREAVAEDVDTSFIDDLLPPPPRPPPRRPSDLFRRRGKGRKVGAGKGANDKADEDELDQEETKPAKIEDLSEEEMAIIKKRSIGSPADLDRGYVLQLFDVKKDVNAHNLDLTQAERNDNLRSSEAASIEDVRSLFKEYNQEQKKYDPNTKRRENDGTSTGVGVDSIM</sequence>
<feature type="compositionally biased region" description="Basic and acidic residues" evidence="1">
    <location>
        <begin position="325"/>
        <end position="338"/>
    </location>
</feature>
<keyword evidence="3" id="KW-1185">Reference proteome</keyword>
<comment type="caution">
    <text evidence="2">The sequence shown here is derived from an EMBL/GenBank/DDBJ whole genome shotgun (WGS) entry which is preliminary data.</text>
</comment>
<feature type="compositionally biased region" description="Basic and acidic residues" evidence="1">
    <location>
        <begin position="619"/>
        <end position="635"/>
    </location>
</feature>
<evidence type="ECO:0000256" key="1">
    <source>
        <dbReference type="SAM" id="MobiDB-lite"/>
    </source>
</evidence>
<proteinExistence type="predicted"/>
<feature type="region of interest" description="Disordered" evidence="1">
    <location>
        <begin position="458"/>
        <end position="549"/>
    </location>
</feature>
<feature type="region of interest" description="Disordered" evidence="1">
    <location>
        <begin position="22"/>
        <end position="132"/>
    </location>
</feature>
<reference evidence="2 3" key="1">
    <citation type="journal article" date="2015" name="Genome Biol. Evol.">
        <title>Comparative Genomics of a Bacterivorous Green Alga Reveals Evolutionary Causalities and Consequences of Phago-Mixotrophic Mode of Nutrition.</title>
        <authorList>
            <person name="Burns J.A."/>
            <person name="Paasch A."/>
            <person name="Narechania A."/>
            <person name="Kim E."/>
        </authorList>
    </citation>
    <scope>NUCLEOTIDE SEQUENCE [LARGE SCALE GENOMIC DNA]</scope>
    <source>
        <strain evidence="2 3">PLY_AMNH</strain>
    </source>
</reference>
<dbReference type="EMBL" id="LGRX02027504">
    <property type="protein sequence ID" value="KAK3249237.1"/>
    <property type="molecule type" value="Genomic_DNA"/>
</dbReference>
<name>A0AAE0C8H3_9CHLO</name>
<protein>
    <submittedName>
        <fullName evidence="2">Uncharacterized protein</fullName>
    </submittedName>
</protein>
<evidence type="ECO:0000313" key="2">
    <source>
        <dbReference type="EMBL" id="KAK3249237.1"/>
    </source>
</evidence>
<feature type="region of interest" description="Disordered" evidence="1">
    <location>
        <begin position="325"/>
        <end position="359"/>
    </location>
</feature>
<feature type="compositionally biased region" description="Basic and acidic residues" evidence="1">
    <location>
        <begin position="540"/>
        <end position="549"/>
    </location>
</feature>
<gene>
    <name evidence="2" type="ORF">CYMTET_41327</name>
</gene>
<feature type="region of interest" description="Disordered" evidence="1">
    <location>
        <begin position="619"/>
        <end position="647"/>
    </location>
</feature>
<accession>A0AAE0C8H3</accession>